<name>A0A1J4VD43_9BACT</name>
<gene>
    <name evidence="2" type="ORF">AUJ44_02360</name>
</gene>
<dbReference type="GO" id="GO:0006308">
    <property type="term" value="P:DNA catabolic process"/>
    <property type="evidence" value="ECO:0007669"/>
    <property type="project" value="InterPro"/>
</dbReference>
<dbReference type="GO" id="GO:0008855">
    <property type="term" value="F:exodeoxyribonuclease VII activity"/>
    <property type="evidence" value="ECO:0007669"/>
    <property type="project" value="InterPro"/>
</dbReference>
<dbReference type="EMBL" id="MNVO01000037">
    <property type="protein sequence ID" value="OIO32462.1"/>
    <property type="molecule type" value="Genomic_DNA"/>
</dbReference>
<dbReference type="Gene3D" id="1.10.287.1040">
    <property type="entry name" value="Exonuclease VII, small subunit"/>
    <property type="match status" value="1"/>
</dbReference>
<dbReference type="AlphaFoldDB" id="A0A1J4VD43"/>
<dbReference type="GO" id="GO:0009318">
    <property type="term" value="C:exodeoxyribonuclease VII complex"/>
    <property type="evidence" value="ECO:0007669"/>
    <property type="project" value="InterPro"/>
</dbReference>
<feature type="coiled-coil region" evidence="1">
    <location>
        <begin position="35"/>
        <end position="66"/>
    </location>
</feature>
<sequence>MEKEDIGTLIKKLEEIVAWFSDQNEVNVEEGLKKVKEGAQLIAASRARMKKLENEFEEVKADLEKETL</sequence>
<dbReference type="STRING" id="1805282.AUJ44_02360"/>
<dbReference type="SUPFAM" id="SSF116842">
    <property type="entry name" value="XseB-like"/>
    <property type="match status" value="1"/>
</dbReference>
<reference evidence="2 3" key="1">
    <citation type="journal article" date="2016" name="Environ. Microbiol.">
        <title>Genomic resolution of a cold subsurface aquifer community provides metabolic insights for novel microbes adapted to high CO concentrations.</title>
        <authorList>
            <person name="Probst A.J."/>
            <person name="Castelle C.J."/>
            <person name="Singh A."/>
            <person name="Brown C.T."/>
            <person name="Anantharaman K."/>
            <person name="Sharon I."/>
            <person name="Hug L.A."/>
            <person name="Burstein D."/>
            <person name="Emerson J.B."/>
            <person name="Thomas B.C."/>
            <person name="Banfield J.F."/>
        </authorList>
    </citation>
    <scope>NUCLEOTIDE SEQUENCE [LARGE SCALE GENOMIC DNA]</scope>
    <source>
        <strain evidence="2">CG1_02_47_685</strain>
    </source>
</reference>
<protein>
    <submittedName>
        <fullName evidence="2">Uncharacterized protein</fullName>
    </submittedName>
</protein>
<evidence type="ECO:0000313" key="3">
    <source>
        <dbReference type="Proteomes" id="UP000183206"/>
    </source>
</evidence>
<accession>A0A1J4VD43</accession>
<evidence type="ECO:0000256" key="1">
    <source>
        <dbReference type="SAM" id="Coils"/>
    </source>
</evidence>
<dbReference type="Proteomes" id="UP000183206">
    <property type="component" value="Unassembled WGS sequence"/>
</dbReference>
<organism evidence="2 3">
    <name type="scientific">Candidatus Nomurabacteria bacterium CG1_02_47_685</name>
    <dbReference type="NCBI Taxonomy" id="1805282"/>
    <lineage>
        <taxon>Bacteria</taxon>
        <taxon>Candidatus Nomuraibacteriota</taxon>
    </lineage>
</organism>
<keyword evidence="1" id="KW-0175">Coiled coil</keyword>
<proteinExistence type="predicted"/>
<dbReference type="InterPro" id="IPR037004">
    <property type="entry name" value="Exonuc_VII_ssu_sf"/>
</dbReference>
<evidence type="ECO:0000313" key="2">
    <source>
        <dbReference type="EMBL" id="OIO32462.1"/>
    </source>
</evidence>
<comment type="caution">
    <text evidence="2">The sequence shown here is derived from an EMBL/GenBank/DDBJ whole genome shotgun (WGS) entry which is preliminary data.</text>
</comment>